<name>A0A9X9M9P5_GULGU</name>
<organism evidence="1 2">
    <name type="scientific">Gulo gulo</name>
    <name type="common">Wolverine</name>
    <name type="synonym">Gluton</name>
    <dbReference type="NCBI Taxonomy" id="48420"/>
    <lineage>
        <taxon>Eukaryota</taxon>
        <taxon>Metazoa</taxon>
        <taxon>Chordata</taxon>
        <taxon>Craniata</taxon>
        <taxon>Vertebrata</taxon>
        <taxon>Euteleostomi</taxon>
        <taxon>Mammalia</taxon>
        <taxon>Eutheria</taxon>
        <taxon>Laurasiatheria</taxon>
        <taxon>Carnivora</taxon>
        <taxon>Caniformia</taxon>
        <taxon>Musteloidea</taxon>
        <taxon>Mustelidae</taxon>
        <taxon>Guloninae</taxon>
        <taxon>Gulo</taxon>
    </lineage>
</organism>
<proteinExistence type="predicted"/>
<protein>
    <submittedName>
        <fullName evidence="1">Uncharacterized protein</fullName>
    </submittedName>
</protein>
<accession>A0A9X9M9P5</accession>
<evidence type="ECO:0000313" key="2">
    <source>
        <dbReference type="Proteomes" id="UP000269945"/>
    </source>
</evidence>
<reference evidence="1 2" key="1">
    <citation type="submission" date="2018-10" db="EMBL/GenBank/DDBJ databases">
        <authorList>
            <person name="Ekblom R."/>
            <person name="Jareborg N."/>
        </authorList>
    </citation>
    <scope>NUCLEOTIDE SEQUENCE [LARGE SCALE GENOMIC DNA]</scope>
    <source>
        <tissue evidence="1">Muscle</tissue>
    </source>
</reference>
<dbReference type="AlphaFoldDB" id="A0A9X9M9P5"/>
<dbReference type="EMBL" id="CYRY02044916">
    <property type="protein sequence ID" value="VCX40124.1"/>
    <property type="molecule type" value="Genomic_DNA"/>
</dbReference>
<gene>
    <name evidence="1" type="ORF">BN2614_LOCUS2</name>
</gene>
<sequence length="68" mass="7983">MIRVKRVKSWDQVKIVSYRGRPDTSRCSIFKSRCGDDLHSNSSTKKEHICILYLKKQTSMNLCTTYIK</sequence>
<dbReference type="Proteomes" id="UP000269945">
    <property type="component" value="Unassembled WGS sequence"/>
</dbReference>
<evidence type="ECO:0000313" key="1">
    <source>
        <dbReference type="EMBL" id="VCX40124.1"/>
    </source>
</evidence>
<keyword evidence="2" id="KW-1185">Reference proteome</keyword>
<comment type="caution">
    <text evidence="1">The sequence shown here is derived from an EMBL/GenBank/DDBJ whole genome shotgun (WGS) entry which is preliminary data.</text>
</comment>